<dbReference type="InterPro" id="IPR011466">
    <property type="entry name" value="DUF1572"/>
</dbReference>
<sequence>MDSLIDRLTQKYRQITKRWLDAVSQLTEEELYWRPTPESNSIANLMLHVAGNVHQRIEAEIQGLPDHRDRDGEFRPDIPYTREELIEKFQWAMDLITRTAEGLSEEDLHRTMRSQGRDQSYLHFFLQSTNHFSEHLGQVLYIAKMKRGRDYRSTSI</sequence>
<evidence type="ECO:0000313" key="1">
    <source>
        <dbReference type="EMBL" id="WNQ09705.1"/>
    </source>
</evidence>
<dbReference type="RefSeq" id="WP_315603479.1">
    <property type="nucleotide sequence ID" value="NZ_CP130318.1"/>
</dbReference>
<dbReference type="Gene3D" id="1.20.120.450">
    <property type="entry name" value="dinb family like domain"/>
    <property type="match status" value="1"/>
</dbReference>
<dbReference type="KEGG" id="paun:MJA45_19010"/>
<name>A0AA96LAN1_9BACL</name>
<dbReference type="EMBL" id="CP130318">
    <property type="protein sequence ID" value="WNQ09705.1"/>
    <property type="molecule type" value="Genomic_DNA"/>
</dbReference>
<reference evidence="1 2" key="1">
    <citation type="submission" date="2022-02" db="EMBL/GenBank/DDBJ databases">
        <title>Paenibacillus sp. MBLB1776 Whole Genome Shotgun Sequencing.</title>
        <authorList>
            <person name="Hwang C.Y."/>
            <person name="Cho E.-S."/>
            <person name="Seo M.-J."/>
        </authorList>
    </citation>
    <scope>NUCLEOTIDE SEQUENCE [LARGE SCALE GENOMIC DNA]</scope>
    <source>
        <strain evidence="1 2">MBLB1776</strain>
    </source>
</reference>
<protein>
    <submittedName>
        <fullName evidence="1">DUF1572 family protein</fullName>
    </submittedName>
</protein>
<evidence type="ECO:0000313" key="2">
    <source>
        <dbReference type="Proteomes" id="UP001305702"/>
    </source>
</evidence>
<accession>A0AA96LAN1</accession>
<dbReference type="Proteomes" id="UP001305702">
    <property type="component" value="Chromosome"/>
</dbReference>
<dbReference type="AlphaFoldDB" id="A0AA96LAN1"/>
<keyword evidence="2" id="KW-1185">Reference proteome</keyword>
<proteinExistence type="predicted"/>
<dbReference type="InterPro" id="IPR034660">
    <property type="entry name" value="DinB/YfiT-like"/>
</dbReference>
<dbReference type="Pfam" id="PF07609">
    <property type="entry name" value="DUF1572"/>
    <property type="match status" value="1"/>
</dbReference>
<gene>
    <name evidence="1" type="ORF">MJA45_19010</name>
</gene>
<organism evidence="1 2">
    <name type="scientific">Paenibacillus aurantius</name>
    <dbReference type="NCBI Taxonomy" id="2918900"/>
    <lineage>
        <taxon>Bacteria</taxon>
        <taxon>Bacillati</taxon>
        <taxon>Bacillota</taxon>
        <taxon>Bacilli</taxon>
        <taxon>Bacillales</taxon>
        <taxon>Paenibacillaceae</taxon>
        <taxon>Paenibacillus</taxon>
    </lineage>
</organism>
<dbReference type="SUPFAM" id="SSF109854">
    <property type="entry name" value="DinB/YfiT-like putative metalloenzymes"/>
    <property type="match status" value="1"/>
</dbReference>